<evidence type="ECO:0000259" key="3">
    <source>
        <dbReference type="Pfam" id="PF16418"/>
    </source>
</evidence>
<proteinExistence type="predicted"/>
<dbReference type="GO" id="GO:0060090">
    <property type="term" value="F:molecular adaptor activity"/>
    <property type="evidence" value="ECO:0007669"/>
    <property type="project" value="TreeGrafter"/>
</dbReference>
<comment type="caution">
    <text evidence="4">The sequence shown here is derived from an EMBL/GenBank/DDBJ whole genome shotgun (WGS) entry which is preliminary data.</text>
</comment>
<name>A0AA41S9G9_PAPNU</name>
<feature type="domain" description="CCR4-NOT transcription complex subunit 1 HEAT repeat" evidence="3">
    <location>
        <begin position="432"/>
        <end position="576"/>
    </location>
</feature>
<gene>
    <name evidence="4" type="ORF">MKW94_016593</name>
</gene>
<evidence type="ECO:0008006" key="6">
    <source>
        <dbReference type="Google" id="ProtNLM"/>
    </source>
</evidence>
<dbReference type="GO" id="GO:0000288">
    <property type="term" value="P:nuclear-transcribed mRNA catabolic process, deadenylation-dependent decay"/>
    <property type="evidence" value="ECO:0007669"/>
    <property type="project" value="TreeGrafter"/>
</dbReference>
<evidence type="ECO:0000313" key="4">
    <source>
        <dbReference type="EMBL" id="MCL7029068.1"/>
    </source>
</evidence>
<dbReference type="Proteomes" id="UP001177140">
    <property type="component" value="Unassembled WGS sequence"/>
</dbReference>
<dbReference type="EMBL" id="JAJJMA010086433">
    <property type="protein sequence ID" value="MCL7029068.1"/>
    <property type="molecule type" value="Genomic_DNA"/>
</dbReference>
<dbReference type="GO" id="GO:0030015">
    <property type="term" value="C:CCR4-NOT core complex"/>
    <property type="evidence" value="ECO:0007669"/>
    <property type="project" value="InterPro"/>
</dbReference>
<evidence type="ECO:0000256" key="1">
    <source>
        <dbReference type="SAM" id="MobiDB-lite"/>
    </source>
</evidence>
<dbReference type="InterPro" id="IPR040398">
    <property type="entry name" value="Not1"/>
</dbReference>
<protein>
    <recommendedName>
        <fullName evidence="6">CCR4-NOT transcription complex subunit 1</fullName>
    </recommendedName>
</protein>
<dbReference type="PANTHER" id="PTHR13162">
    <property type="entry name" value="CCR4-NOT TRANSCRIPTION COMPLEX"/>
    <property type="match status" value="1"/>
</dbReference>
<dbReference type="Gene3D" id="1.25.40.840">
    <property type="entry name" value="CCR4-NOT transcription complex subunit 1 TTP binding domain"/>
    <property type="match status" value="2"/>
</dbReference>
<dbReference type="InterPro" id="IPR032194">
    <property type="entry name" value="CNOT1_HEAT"/>
</dbReference>
<dbReference type="GO" id="GO:0000932">
    <property type="term" value="C:P-body"/>
    <property type="evidence" value="ECO:0007669"/>
    <property type="project" value="TreeGrafter"/>
</dbReference>
<feature type="domain" description="CCR4-NOT transcription complex subunit 1 TTP binding" evidence="2">
    <location>
        <begin position="610"/>
        <end position="774"/>
    </location>
</feature>
<dbReference type="InterPro" id="IPR038535">
    <property type="entry name" value="CNOT1_TTP_bind_sf"/>
</dbReference>
<evidence type="ECO:0000259" key="2">
    <source>
        <dbReference type="Pfam" id="PF16417"/>
    </source>
</evidence>
<dbReference type="InterPro" id="IPR032193">
    <property type="entry name" value="CNOT1_TTP_bind"/>
</dbReference>
<keyword evidence="5" id="KW-1185">Reference proteome</keyword>
<evidence type="ECO:0000313" key="5">
    <source>
        <dbReference type="Proteomes" id="UP001177140"/>
    </source>
</evidence>
<organism evidence="4 5">
    <name type="scientific">Papaver nudicaule</name>
    <name type="common">Iceland poppy</name>
    <dbReference type="NCBI Taxonomy" id="74823"/>
    <lineage>
        <taxon>Eukaryota</taxon>
        <taxon>Viridiplantae</taxon>
        <taxon>Streptophyta</taxon>
        <taxon>Embryophyta</taxon>
        <taxon>Tracheophyta</taxon>
        <taxon>Spermatophyta</taxon>
        <taxon>Magnoliopsida</taxon>
        <taxon>Ranunculales</taxon>
        <taxon>Papaveraceae</taxon>
        <taxon>Papaveroideae</taxon>
        <taxon>Papaver</taxon>
    </lineage>
</organism>
<dbReference type="FunFam" id="1.25.40.840:FF:000003">
    <property type="entry name" value="Transcription regulator"/>
    <property type="match status" value="1"/>
</dbReference>
<sequence>MNFYNDDGDEDTTSSVLLKPRLLAAIFRYQLDKPNFSTVLCQALRNITVPYEFLLRDVLNECKFSSSEKIAFGLALSDSEEIDIRSIGQSFCMSQIEELCANSGMIDSNEQIQNIVLFLSRSAGVAKLVDSFIQMVSLLEMINRNPLILSPFRNADDTCEVNSLRQLDLFYESSKNDFDDILAEIEKEMSMADIVKELGYGCTVNASHCKDILSLLLPLTEVTISRTLSTIARTHVGLEDLESTHSTFCSAAGISSSADSFSCSSWSVDVLVESIKQLAPDTNWVHVMENLDHEDFHFPSEDSFSFFMSIYASACQDPFLLHAICGSVWNSAEGQISFLRYAVSASPEIFTFVHSARQLVYVDAVHGHKLSTGNGNQAWLCLDLLDVLCILAESGHAGSVRSMLEYPLKHCPEVLLLGLSQINTAYNLLQYEVLSSVFPMVLGNFPRAGVILHLWNTNPNVVLRGLLDVQNFDCESMLRIFDICQQLKILSPVLDMAPFSFSIKLAALASGKEHINLEKWLNDNISTYGDTFVEVCLMFLKETGFDVPQDVPAKPFEHSSAVVTAYLETVPIFIKVFLGHAGQNVSHKHFLEETKKFHAVSIQNSTRLQNAGAAASDGGYSDGIEREANSYFHQMFCGQLCVDARVQMLARYKESPEKREQSIYECMIGNLFEDYKFFPKYTERQLQIAAVLFGSLIKHQHVTHLHLGIALRGVLDALRKSADSKMFVFGVKALEQFVDSLIEWPQYCNHILQISHLRASHSELVTFIECALATISSSHSDSNGGSIVPSDQHEGPNPIPSENMEVLLGHGGQNVSRHHILRTKMQTIEEAGSSSSDGGNPNDIEGEANSYFHQVISGSLGIDSAVQKLARYKESPEERYLSATANYLRKSTIFFVLFYSSSAFFSRSHPATLSQMEAAFLYISTKDQIQFPWRTWRYYFLLICFSISELLGSFLKHKLYFVLQLKVPITKEGHITSDKQKITHQLISEETLLF</sequence>
<reference evidence="4" key="1">
    <citation type="submission" date="2022-03" db="EMBL/GenBank/DDBJ databases">
        <title>A functionally conserved STORR gene fusion in Papaver species that diverged 16.8 million years ago.</title>
        <authorList>
            <person name="Catania T."/>
        </authorList>
    </citation>
    <scope>NUCLEOTIDE SEQUENCE</scope>
    <source>
        <strain evidence="4">S-191538</strain>
    </source>
</reference>
<dbReference type="PANTHER" id="PTHR13162:SF8">
    <property type="entry name" value="CCR4-NOT TRANSCRIPTION COMPLEX SUBUNIT 1"/>
    <property type="match status" value="1"/>
</dbReference>
<dbReference type="GO" id="GO:0017148">
    <property type="term" value="P:negative regulation of translation"/>
    <property type="evidence" value="ECO:0007669"/>
    <property type="project" value="InterPro"/>
</dbReference>
<accession>A0AA41S9G9</accession>
<dbReference type="AlphaFoldDB" id="A0AA41S9G9"/>
<feature type="region of interest" description="Disordered" evidence="1">
    <location>
        <begin position="779"/>
        <end position="799"/>
    </location>
</feature>
<dbReference type="Pfam" id="PF16418">
    <property type="entry name" value="CNOT1_HEAT"/>
    <property type="match status" value="1"/>
</dbReference>
<dbReference type="Pfam" id="PF16417">
    <property type="entry name" value="CNOT1_TTP_bind"/>
    <property type="match status" value="1"/>
</dbReference>